<evidence type="ECO:0000313" key="4">
    <source>
        <dbReference type="EMBL" id="MDP0400366.1"/>
    </source>
</evidence>
<proteinExistence type="inferred from homology"/>
<comment type="similarity">
    <text evidence="1">Belongs to the short-chain dehydrogenases/reductases (SDR) family.</text>
</comment>
<dbReference type="GO" id="GO:0016616">
    <property type="term" value="F:oxidoreductase activity, acting on the CH-OH group of donors, NAD or NADP as acceptor"/>
    <property type="evidence" value="ECO:0007669"/>
    <property type="project" value="UniProtKB-ARBA"/>
</dbReference>
<dbReference type="Pfam" id="PF13561">
    <property type="entry name" value="adh_short_C2"/>
    <property type="match status" value="1"/>
</dbReference>
<evidence type="ECO:0000259" key="3">
    <source>
        <dbReference type="SMART" id="SM00822"/>
    </source>
</evidence>
<evidence type="ECO:0000256" key="1">
    <source>
        <dbReference type="ARBA" id="ARBA00006484"/>
    </source>
</evidence>
<feature type="domain" description="Ketoreductase" evidence="3">
    <location>
        <begin position="11"/>
        <end position="200"/>
    </location>
</feature>
<dbReference type="AlphaFoldDB" id="A0AA90NDK8"/>
<evidence type="ECO:0000256" key="2">
    <source>
        <dbReference type="ARBA" id="ARBA00023002"/>
    </source>
</evidence>
<dbReference type="FunFam" id="3.40.50.720:FF:000084">
    <property type="entry name" value="Short-chain dehydrogenase reductase"/>
    <property type="match status" value="1"/>
</dbReference>
<dbReference type="PRINTS" id="PR00081">
    <property type="entry name" value="GDHRDH"/>
</dbReference>
<dbReference type="Gene3D" id="3.40.50.720">
    <property type="entry name" value="NAD(P)-binding Rossmann-like Domain"/>
    <property type="match status" value="1"/>
</dbReference>
<dbReference type="PANTHER" id="PTHR42760:SF5">
    <property type="entry name" value="2-DEHYDRO-3-DEOXY-D-GLUCONATE 5-DEHYDROGENASE"/>
    <property type="match status" value="1"/>
</dbReference>
<comment type="caution">
    <text evidence="4">The sequence shown here is derived from an EMBL/GenBank/DDBJ whole genome shotgun (WGS) entry which is preliminary data.</text>
</comment>
<dbReference type="InterPro" id="IPR057326">
    <property type="entry name" value="KR_dom"/>
</dbReference>
<sequence length="260" mass="27465">MTRDLFDLTGRTAVITGGNGGIGLGMAEGLLDAGAAVSIWGRSSAKNAAAAQRLAHHGDRVEVLACDVSDKAQVTKAFDGVVTRFGRVDAMFANAARAAAPRSFHDIAEEQFDEVFGTNIKGTIFCLQTAAAHMRERAQQGDAFGRLVATSSLASISGMARGEDYAATKGAVDSVIHALSVEYARYGVTANAIVPGWIETEMTAPSLGDDRLASAVSSRIPLRRFGKPEDFAGIAVYLLSRASSYHNGDHLVIDGGYHRF</sequence>
<keyword evidence="5" id="KW-1185">Reference proteome</keyword>
<dbReference type="InterPro" id="IPR036291">
    <property type="entry name" value="NAD(P)-bd_dom_sf"/>
</dbReference>
<dbReference type="InterPro" id="IPR020904">
    <property type="entry name" value="Sc_DH/Rdtase_CS"/>
</dbReference>
<dbReference type="PANTHER" id="PTHR42760">
    <property type="entry name" value="SHORT-CHAIN DEHYDROGENASES/REDUCTASES FAMILY MEMBER"/>
    <property type="match status" value="1"/>
</dbReference>
<keyword evidence="2 4" id="KW-0560">Oxidoreductase</keyword>
<name>A0AA90NDK8_9ACTN</name>
<dbReference type="EC" id="1.1.-.-" evidence="4"/>
<dbReference type="SMART" id="SM00822">
    <property type="entry name" value="PKS_KR"/>
    <property type="match status" value="1"/>
</dbReference>
<dbReference type="Proteomes" id="UP001178281">
    <property type="component" value="Unassembled WGS sequence"/>
</dbReference>
<dbReference type="RefSeq" id="WP_305112771.1">
    <property type="nucleotide sequence ID" value="NZ_JAUTIX010000009.1"/>
</dbReference>
<reference evidence="4" key="1">
    <citation type="submission" date="2023-08" db="EMBL/GenBank/DDBJ databases">
        <title>The draft genome of Tsukamurella strandjordii strain 050030.</title>
        <authorList>
            <person name="Zhao F."/>
            <person name="Feng Y."/>
            <person name="Zong Z."/>
        </authorList>
    </citation>
    <scope>NUCLEOTIDE SEQUENCE</scope>
    <source>
        <strain evidence="4">050030</strain>
    </source>
</reference>
<dbReference type="EMBL" id="JAUTIX010000009">
    <property type="protein sequence ID" value="MDP0400366.1"/>
    <property type="molecule type" value="Genomic_DNA"/>
</dbReference>
<organism evidence="4 5">
    <name type="scientific">Tsukamurella strandjordii</name>
    <dbReference type="NCBI Taxonomy" id="147577"/>
    <lineage>
        <taxon>Bacteria</taxon>
        <taxon>Bacillati</taxon>
        <taxon>Actinomycetota</taxon>
        <taxon>Actinomycetes</taxon>
        <taxon>Mycobacteriales</taxon>
        <taxon>Tsukamurellaceae</taxon>
        <taxon>Tsukamurella</taxon>
    </lineage>
</organism>
<gene>
    <name evidence="4" type="ORF">Q7X28_20810</name>
</gene>
<dbReference type="SUPFAM" id="SSF51735">
    <property type="entry name" value="NAD(P)-binding Rossmann-fold domains"/>
    <property type="match status" value="1"/>
</dbReference>
<evidence type="ECO:0000313" key="5">
    <source>
        <dbReference type="Proteomes" id="UP001178281"/>
    </source>
</evidence>
<dbReference type="InterPro" id="IPR002347">
    <property type="entry name" value="SDR_fam"/>
</dbReference>
<dbReference type="PROSITE" id="PS00061">
    <property type="entry name" value="ADH_SHORT"/>
    <property type="match status" value="1"/>
</dbReference>
<protein>
    <submittedName>
        <fullName evidence="4">SDR family oxidoreductase</fullName>
        <ecNumber evidence="4">1.1.-.-</ecNumber>
    </submittedName>
</protein>
<accession>A0AA90NDK8</accession>